<accession>W2HFJ5</accession>
<proteinExistence type="predicted"/>
<protein>
    <submittedName>
        <fullName evidence="1">Uncharacterized protein</fullName>
    </submittedName>
</protein>
<gene>
    <name evidence="1" type="ORF">L915_02862</name>
    <name evidence="2" type="ORF">L916_02834</name>
</gene>
<dbReference type="EMBL" id="KI684746">
    <property type="protein sequence ID" value="ETK94027.1"/>
    <property type="molecule type" value="Genomic_DNA"/>
</dbReference>
<sequence>MLADKVTTLSRVDKRVLKYLGRSKEPLGRRLV</sequence>
<evidence type="ECO:0000313" key="2">
    <source>
        <dbReference type="EMBL" id="ETL47421.1"/>
    </source>
</evidence>
<dbReference type="Proteomes" id="UP000053864">
    <property type="component" value="Unassembled WGS sequence"/>
</dbReference>
<evidence type="ECO:0000313" key="1">
    <source>
        <dbReference type="EMBL" id="ETK94027.1"/>
    </source>
</evidence>
<dbReference type="EMBL" id="KI671243">
    <property type="protein sequence ID" value="ETL47421.1"/>
    <property type="molecule type" value="Genomic_DNA"/>
</dbReference>
<evidence type="ECO:0000313" key="3">
    <source>
        <dbReference type="Proteomes" id="UP000053864"/>
    </source>
</evidence>
<organism evidence="1">
    <name type="scientific">Phytophthora nicotianae</name>
    <name type="common">Potato buckeye rot agent</name>
    <name type="synonym">Phytophthora parasitica</name>
    <dbReference type="NCBI Taxonomy" id="4792"/>
    <lineage>
        <taxon>Eukaryota</taxon>
        <taxon>Sar</taxon>
        <taxon>Stramenopiles</taxon>
        <taxon>Oomycota</taxon>
        <taxon>Peronosporomycetes</taxon>
        <taxon>Peronosporales</taxon>
        <taxon>Peronosporaceae</taxon>
        <taxon>Phytophthora</taxon>
    </lineage>
</organism>
<name>W2HFJ5_PHYNI</name>
<dbReference type="Proteomes" id="UP000053236">
    <property type="component" value="Unassembled WGS sequence"/>
</dbReference>
<reference evidence="2 3" key="2">
    <citation type="submission" date="2013-11" db="EMBL/GenBank/DDBJ databases">
        <title>The Genome Sequence of Phytophthora parasitica CJ05E6.</title>
        <authorList>
            <consortium name="The Broad Institute Genomics Platform"/>
            <person name="Russ C."/>
            <person name="Tyler B."/>
            <person name="Panabieres F."/>
            <person name="Shan W."/>
            <person name="Tripathy S."/>
            <person name="Grunwald N."/>
            <person name="Machado M."/>
            <person name="Johnson C.S."/>
            <person name="Arredondo F."/>
            <person name="Hong C."/>
            <person name="Coffey M."/>
            <person name="Young S.K."/>
            <person name="Zeng Q."/>
            <person name="Gargeya S."/>
            <person name="Fitzgerald M."/>
            <person name="Abouelleil A."/>
            <person name="Alvarado L."/>
            <person name="Chapman S.B."/>
            <person name="Gainer-Dewar J."/>
            <person name="Goldberg J."/>
            <person name="Griggs A."/>
            <person name="Gujja S."/>
            <person name="Hansen M."/>
            <person name="Howarth C."/>
            <person name="Imamovic A."/>
            <person name="Ireland A."/>
            <person name="Larimer J."/>
            <person name="McCowan C."/>
            <person name="Murphy C."/>
            <person name="Pearson M."/>
            <person name="Poon T.W."/>
            <person name="Priest M."/>
            <person name="Roberts A."/>
            <person name="Saif S."/>
            <person name="Shea T."/>
            <person name="Sykes S."/>
            <person name="Wortman J."/>
            <person name="Nusbaum C."/>
            <person name="Birren B."/>
        </authorList>
    </citation>
    <scope>NUCLEOTIDE SEQUENCE [LARGE SCALE GENOMIC DNA]</scope>
    <source>
        <strain evidence="2 3">CJ05E6</strain>
    </source>
</reference>
<reference evidence="1" key="1">
    <citation type="submission" date="2013-11" db="EMBL/GenBank/DDBJ databases">
        <title>The Genome Sequence of Phytophthora parasitica CJ02B3.</title>
        <authorList>
            <consortium name="The Broad Institute Genomics Platform"/>
            <person name="Russ C."/>
            <person name="Tyler B."/>
            <person name="Panabieres F."/>
            <person name="Shan W."/>
            <person name="Tripathy S."/>
            <person name="Grunwald N."/>
            <person name="Machado M."/>
            <person name="Johnson C.S."/>
            <person name="Arredondo F."/>
            <person name="Hong C."/>
            <person name="Coffey M."/>
            <person name="Young S.K."/>
            <person name="Zeng Q."/>
            <person name="Gargeya S."/>
            <person name="Fitzgerald M."/>
            <person name="Abouelleil A."/>
            <person name="Alvarado L."/>
            <person name="Chapman S.B."/>
            <person name="Gainer-Dewar J."/>
            <person name="Goldberg J."/>
            <person name="Griggs A."/>
            <person name="Gujja S."/>
            <person name="Hansen M."/>
            <person name="Howarth C."/>
            <person name="Imamovic A."/>
            <person name="Ireland A."/>
            <person name="Larimer J."/>
            <person name="McCowan C."/>
            <person name="Murphy C."/>
            <person name="Pearson M."/>
            <person name="Poon T.W."/>
            <person name="Priest M."/>
            <person name="Roberts A."/>
            <person name="Saif S."/>
            <person name="Shea T."/>
            <person name="Sykes S."/>
            <person name="Wortman J."/>
            <person name="Nusbaum C."/>
            <person name="Birren B."/>
        </authorList>
    </citation>
    <scope>NUCLEOTIDE SEQUENCE [LARGE SCALE GENOMIC DNA]</scope>
    <source>
        <strain evidence="1">CJ02B3</strain>
    </source>
</reference>
<dbReference type="AlphaFoldDB" id="W2HFJ5"/>